<dbReference type="EMBL" id="QGNA01000009">
    <property type="protein sequence ID" value="PWS34067.1"/>
    <property type="molecule type" value="Genomic_DNA"/>
</dbReference>
<reference evidence="11" key="1">
    <citation type="submission" date="2018-05" db="EMBL/GenBank/DDBJ databases">
        <authorList>
            <person name="Du Z."/>
            <person name="Wang X."/>
        </authorList>
    </citation>
    <scope>NUCLEOTIDE SEQUENCE [LARGE SCALE GENOMIC DNA]</scope>
    <source>
        <strain evidence="11">CQN31</strain>
    </source>
</reference>
<feature type="chain" id="PRO_5016425481" description="RecA family profile 2 domain-containing protein" evidence="8">
    <location>
        <begin position="32"/>
        <end position="1277"/>
    </location>
</feature>
<accession>A0A317F7P6</accession>
<protein>
    <recommendedName>
        <fullName evidence="9">RecA family profile 2 domain-containing protein</fullName>
    </recommendedName>
</protein>
<name>A0A317F7P6_9PROT</name>
<proteinExistence type="predicted"/>
<evidence type="ECO:0000256" key="5">
    <source>
        <dbReference type="ARBA" id="ARBA00022989"/>
    </source>
</evidence>
<dbReference type="PROSITE" id="PS50163">
    <property type="entry name" value="RECA_3"/>
    <property type="match status" value="1"/>
</dbReference>
<keyword evidence="3" id="KW-0547">Nucleotide-binding</keyword>
<keyword evidence="11" id="KW-1185">Reference proteome</keyword>
<evidence type="ECO:0000256" key="6">
    <source>
        <dbReference type="ARBA" id="ARBA00023136"/>
    </source>
</evidence>
<dbReference type="InterPro" id="IPR007452">
    <property type="entry name" value="TamB_C"/>
</dbReference>
<sequence length="1277" mass="132265">MSALARRFSRHRWRVLALALLLLALALPVGAQDAARGTWVERQLESLVPGLGIQGLRNPLSSSPGFARLTLSDQQGVWLEIEEGSVEWSPTALLRRRVEIRQLTAQRLVVHRAPVSDTPAPRDAPPGQLIPDLPELPVAVRVDRLRIERLQLDEALLGEPVALSATGGLRLDDAGLDLSLDASLIEGGAVLTLQATLRPGTGRLNAAATLRGDAGGALSRVAGLGERPIALDLTLDGPSEQAAFTLRATAGEGVSADVEGTLAAPDTSRLGVALTGQVDASGLLQPPLARLAGPVEIRLDTSRMPDGVFDLRTLRVAGDAGSVAAQGRLDLSGPRSQISVAADLAASDAFAGLLPPDTVGWQALRAEGQVSGPLDAPLVALTAAPEGFTSAIEPLQALLGAAPRVTLRAAAPDRIEAFSLTGQALEATAEGRVGETLDLTFAANVSAPEAAVPGLTGALSLQGTATGPVADPTLTVTARSDRLEAAGRVLEALSLDARIANPATRPDVDARLAATLQELPVALSLRGTPEDAGWLRLQSAEARLGPARLAASGRVQPTALLAEGEARLEAEQLAPLGRLLGQQIEGALTLQARGSVENGTQRVTAELSAPRFAGFGVTARDVSAKVEGPLDALDVALAGTANEVQAEARGRVLALQDGARRVELAALRATTQGETIRLAAPTRVTLRPDGAVEIAETRLALPRDGTLRAEGTWGPERADIRATLASLNLGAFAPLVPAVNPVGTLTGEARITGPVASPEITASLRGRGLRAGPEAARALPPAELRLDLQRTGAGLLTADADLRVGPQQRLAATARFPQGPGAAAPFEATLNGNVDLAALTSPFLAAGADRVTGRLTLALRASGTLNAPVLGGEARLANGSYRNPVTGVNISQLAGVLRPDGQRLRADLTGRAGNQGTLALNGTIAPLEAGMPVDLQLVAANAQPIASDLIRATLDAELRLVGQLAGSATLGGPVRIRRAEIRIPESLPAGVRVLEPVREIGTPPGRAPRPARRVPAPADAAEPAAGPVINLAIAVNAPRNVYVRGRGLDAELGGELAVGGTIAAPDITGDLEMRRGDITVIGRRIAFDRGRLDWRGGLLPELDLRATSQVGGVNARVEVTGSPTQPQIVFSSTPELPQDEVLARLLFDRPLRQLSPFEIAQIASVLAGAAGLPGGDAASGFLERIRRNLGLDRLAVGSESERASRTTSAEDRAGATLEAGRYVAEGVYVGVKQGTEPGSSRVGVRVDLGPRLRLEAETGDREAGNRVGLSYEWEWGR</sequence>
<keyword evidence="5" id="KW-1133">Transmembrane helix</keyword>
<dbReference type="GO" id="GO:0097347">
    <property type="term" value="C:TAM protein secretion complex"/>
    <property type="evidence" value="ECO:0007669"/>
    <property type="project" value="TreeGrafter"/>
</dbReference>
<gene>
    <name evidence="10" type="ORF">DFH01_27455</name>
</gene>
<keyword evidence="8" id="KW-0732">Signal</keyword>
<comment type="caution">
    <text evidence="10">The sequence shown here is derived from an EMBL/GenBank/DDBJ whole genome shotgun (WGS) entry which is preliminary data.</text>
</comment>
<dbReference type="GO" id="GO:0008094">
    <property type="term" value="F:ATP-dependent activity, acting on DNA"/>
    <property type="evidence" value="ECO:0007669"/>
    <property type="project" value="InterPro"/>
</dbReference>
<evidence type="ECO:0000256" key="1">
    <source>
        <dbReference type="ARBA" id="ARBA00004167"/>
    </source>
</evidence>
<evidence type="ECO:0000256" key="8">
    <source>
        <dbReference type="SAM" id="SignalP"/>
    </source>
</evidence>
<feature type="region of interest" description="Disordered" evidence="7">
    <location>
        <begin position="1000"/>
        <end position="1020"/>
    </location>
</feature>
<evidence type="ECO:0000256" key="2">
    <source>
        <dbReference type="ARBA" id="ARBA00022692"/>
    </source>
</evidence>
<evidence type="ECO:0000256" key="7">
    <source>
        <dbReference type="SAM" id="MobiDB-lite"/>
    </source>
</evidence>
<keyword evidence="2" id="KW-0812">Transmembrane</keyword>
<evidence type="ECO:0000256" key="4">
    <source>
        <dbReference type="ARBA" id="ARBA00022840"/>
    </source>
</evidence>
<evidence type="ECO:0000313" key="11">
    <source>
        <dbReference type="Proteomes" id="UP000245765"/>
    </source>
</evidence>
<evidence type="ECO:0000259" key="9">
    <source>
        <dbReference type="PROSITE" id="PS50163"/>
    </source>
</evidence>
<dbReference type="GO" id="GO:0006259">
    <property type="term" value="P:DNA metabolic process"/>
    <property type="evidence" value="ECO:0007669"/>
    <property type="project" value="InterPro"/>
</dbReference>
<dbReference type="GO" id="GO:0003677">
    <property type="term" value="F:DNA binding"/>
    <property type="evidence" value="ECO:0007669"/>
    <property type="project" value="InterPro"/>
</dbReference>
<dbReference type="InterPro" id="IPR020587">
    <property type="entry name" value="RecA_monomer-monomer_interface"/>
</dbReference>
<dbReference type="PANTHER" id="PTHR36985">
    <property type="entry name" value="TRANSLOCATION AND ASSEMBLY MODULE SUBUNIT TAMB"/>
    <property type="match status" value="1"/>
</dbReference>
<dbReference type="Proteomes" id="UP000245765">
    <property type="component" value="Unassembled WGS sequence"/>
</dbReference>
<keyword evidence="6" id="KW-0472">Membrane</keyword>
<organism evidence="10 11">
    <name type="scientific">Falsiroseomonas bella</name>
    <dbReference type="NCBI Taxonomy" id="2184016"/>
    <lineage>
        <taxon>Bacteria</taxon>
        <taxon>Pseudomonadati</taxon>
        <taxon>Pseudomonadota</taxon>
        <taxon>Alphaproteobacteria</taxon>
        <taxon>Acetobacterales</taxon>
        <taxon>Roseomonadaceae</taxon>
        <taxon>Falsiroseomonas</taxon>
    </lineage>
</organism>
<keyword evidence="4" id="KW-0067">ATP-binding</keyword>
<feature type="domain" description="RecA family profile 2" evidence="9">
    <location>
        <begin position="175"/>
        <end position="259"/>
    </location>
</feature>
<evidence type="ECO:0000256" key="3">
    <source>
        <dbReference type="ARBA" id="ARBA00022741"/>
    </source>
</evidence>
<dbReference type="GO" id="GO:0005886">
    <property type="term" value="C:plasma membrane"/>
    <property type="evidence" value="ECO:0007669"/>
    <property type="project" value="InterPro"/>
</dbReference>
<dbReference type="AlphaFoldDB" id="A0A317F7P6"/>
<dbReference type="Pfam" id="PF04357">
    <property type="entry name" value="TamB"/>
    <property type="match status" value="1"/>
</dbReference>
<dbReference type="GO" id="GO:0005524">
    <property type="term" value="F:ATP binding"/>
    <property type="evidence" value="ECO:0007669"/>
    <property type="project" value="UniProtKB-KW"/>
</dbReference>
<comment type="subcellular location">
    <subcellularLocation>
        <location evidence="1">Membrane</location>
        <topology evidence="1">Single-pass membrane protein</topology>
    </subcellularLocation>
</comment>
<evidence type="ECO:0000313" key="10">
    <source>
        <dbReference type="EMBL" id="PWS34067.1"/>
    </source>
</evidence>
<feature type="signal peptide" evidence="8">
    <location>
        <begin position="1"/>
        <end position="31"/>
    </location>
</feature>
<dbReference type="GO" id="GO:0009306">
    <property type="term" value="P:protein secretion"/>
    <property type="evidence" value="ECO:0007669"/>
    <property type="project" value="InterPro"/>
</dbReference>
<dbReference type="PANTHER" id="PTHR36985:SF1">
    <property type="entry name" value="TRANSLOCATION AND ASSEMBLY MODULE SUBUNIT TAMB"/>
    <property type="match status" value="1"/>
</dbReference>